<evidence type="ECO:0000256" key="1">
    <source>
        <dbReference type="ARBA" id="ARBA00004196"/>
    </source>
</evidence>
<keyword evidence="4" id="KW-1015">Disulfide bond</keyword>
<protein>
    <submittedName>
        <fullName evidence="7">Thiol-disulfide oxidoreductase</fullName>
    </submittedName>
</protein>
<dbReference type="EMBL" id="MJEH01000011">
    <property type="protein sequence ID" value="OEH93528.1"/>
    <property type="molecule type" value="Genomic_DNA"/>
</dbReference>
<dbReference type="GO" id="GO:0017004">
    <property type="term" value="P:cytochrome complex assembly"/>
    <property type="evidence" value="ECO:0007669"/>
    <property type="project" value="UniProtKB-KW"/>
</dbReference>
<dbReference type="PANTHER" id="PTHR42852">
    <property type="entry name" value="THIOL:DISULFIDE INTERCHANGE PROTEIN DSBE"/>
    <property type="match status" value="1"/>
</dbReference>
<dbReference type="PANTHER" id="PTHR42852:SF6">
    <property type="entry name" value="THIOL:DISULFIDE INTERCHANGE PROTEIN DSBE"/>
    <property type="match status" value="1"/>
</dbReference>
<evidence type="ECO:0000256" key="4">
    <source>
        <dbReference type="ARBA" id="ARBA00023157"/>
    </source>
</evidence>
<dbReference type="OrthoDB" id="25753at2"/>
<evidence type="ECO:0000313" key="8">
    <source>
        <dbReference type="Proteomes" id="UP000095209"/>
    </source>
</evidence>
<evidence type="ECO:0000313" key="7">
    <source>
        <dbReference type="EMBL" id="OEH93528.1"/>
    </source>
</evidence>
<keyword evidence="5" id="KW-0676">Redox-active center</keyword>
<comment type="caution">
    <text evidence="7">The sequence shown here is derived from an EMBL/GenBank/DDBJ whole genome shotgun (WGS) entry which is preliminary data.</text>
</comment>
<feature type="domain" description="Thioredoxin" evidence="6">
    <location>
        <begin position="35"/>
        <end position="157"/>
    </location>
</feature>
<dbReference type="NCBIfam" id="NF002854">
    <property type="entry name" value="PRK03147.1"/>
    <property type="match status" value="1"/>
</dbReference>
<accession>A0A1E5LHI8</accession>
<dbReference type="InterPro" id="IPR036249">
    <property type="entry name" value="Thioredoxin-like_sf"/>
</dbReference>
<dbReference type="GO" id="GO:0016491">
    <property type="term" value="F:oxidoreductase activity"/>
    <property type="evidence" value="ECO:0007669"/>
    <property type="project" value="InterPro"/>
</dbReference>
<dbReference type="Proteomes" id="UP000095209">
    <property type="component" value="Unassembled WGS sequence"/>
</dbReference>
<dbReference type="STRING" id="1305675.BFG57_00615"/>
<dbReference type="PROSITE" id="PS51352">
    <property type="entry name" value="THIOREDOXIN_2"/>
    <property type="match status" value="1"/>
</dbReference>
<evidence type="ECO:0000256" key="5">
    <source>
        <dbReference type="ARBA" id="ARBA00023284"/>
    </source>
</evidence>
<gene>
    <name evidence="7" type="ORF">BFG57_00615</name>
</gene>
<comment type="subcellular location">
    <subcellularLocation>
        <location evidence="1">Cell envelope</location>
    </subcellularLocation>
</comment>
<keyword evidence="8" id="KW-1185">Reference proteome</keyword>
<reference evidence="7 8" key="1">
    <citation type="submission" date="2016-08" db="EMBL/GenBank/DDBJ databases">
        <title>Genome of Bacillus solimangrovi GH2-4.</title>
        <authorList>
            <person name="Lim S."/>
            <person name="Kim B.-C."/>
        </authorList>
    </citation>
    <scope>NUCLEOTIDE SEQUENCE [LARGE SCALE GENOMIC DNA]</scope>
    <source>
        <strain evidence="7 8">GH2-4</strain>
    </source>
</reference>
<dbReference type="CDD" id="cd02966">
    <property type="entry name" value="TlpA_like_family"/>
    <property type="match status" value="1"/>
</dbReference>
<dbReference type="SUPFAM" id="SSF52833">
    <property type="entry name" value="Thioredoxin-like"/>
    <property type="match status" value="1"/>
</dbReference>
<name>A0A1E5LHI8_9BACI</name>
<proteinExistence type="predicted"/>
<keyword evidence="3" id="KW-0812">Transmembrane</keyword>
<dbReference type="GO" id="GO:0016209">
    <property type="term" value="F:antioxidant activity"/>
    <property type="evidence" value="ECO:0007669"/>
    <property type="project" value="InterPro"/>
</dbReference>
<evidence type="ECO:0000259" key="6">
    <source>
        <dbReference type="PROSITE" id="PS51352"/>
    </source>
</evidence>
<dbReference type="Pfam" id="PF00578">
    <property type="entry name" value="AhpC-TSA"/>
    <property type="match status" value="1"/>
</dbReference>
<dbReference type="AlphaFoldDB" id="A0A1E5LHI8"/>
<dbReference type="GO" id="GO:0030313">
    <property type="term" value="C:cell envelope"/>
    <property type="evidence" value="ECO:0007669"/>
    <property type="project" value="UniProtKB-SubCell"/>
</dbReference>
<dbReference type="RefSeq" id="WP_069716431.1">
    <property type="nucleotide sequence ID" value="NZ_MJEH01000011.1"/>
</dbReference>
<dbReference type="InterPro" id="IPR000866">
    <property type="entry name" value="AhpC/TSA"/>
</dbReference>
<evidence type="ECO:0000256" key="2">
    <source>
        <dbReference type="ARBA" id="ARBA00022748"/>
    </source>
</evidence>
<dbReference type="Gene3D" id="3.40.30.10">
    <property type="entry name" value="Glutaredoxin"/>
    <property type="match status" value="1"/>
</dbReference>
<keyword evidence="3" id="KW-0735">Signal-anchor</keyword>
<keyword evidence="2" id="KW-0201">Cytochrome c-type biogenesis</keyword>
<dbReference type="InterPro" id="IPR050553">
    <property type="entry name" value="Thioredoxin_ResA/DsbE_sf"/>
</dbReference>
<organism evidence="7 8">
    <name type="scientific">Bacillus solimangrovi</name>
    <dbReference type="NCBI Taxonomy" id="1305675"/>
    <lineage>
        <taxon>Bacteria</taxon>
        <taxon>Bacillati</taxon>
        <taxon>Bacillota</taxon>
        <taxon>Bacilli</taxon>
        <taxon>Bacillales</taxon>
        <taxon>Bacillaceae</taxon>
        <taxon>Bacillus</taxon>
    </lineage>
</organism>
<evidence type="ECO:0000256" key="3">
    <source>
        <dbReference type="ARBA" id="ARBA00022968"/>
    </source>
</evidence>
<sequence length="173" mass="19751">MKQRRLVVRTVILLVLASALGFTFYTNFFANNEIVKKGEKAPDFILENLQGEKVQLSDYEGKGIFLNFWGTWCKPCEKEMPYMENLYPEYSAKDVEILAVNVGESKLAVEKFKERFGLSFPILLDKDGEVVDAFGINPLPTTVLLNKEHEVVDTITGTLTEEMIRAHMERIKP</sequence>
<dbReference type="InterPro" id="IPR013766">
    <property type="entry name" value="Thioredoxin_domain"/>
</dbReference>